<dbReference type="EMBL" id="KB743438">
    <property type="protein sequence ID" value="EOA98723.1"/>
    <property type="molecule type" value="Genomic_DNA"/>
</dbReference>
<proteinExistence type="predicted"/>
<protein>
    <submittedName>
        <fullName evidence="2">Uncharacterized protein</fullName>
    </submittedName>
</protein>
<sequence length="92" mass="9922">MQHAQEDPTAPGEEDDAFGEAAKQHARHSAPQVQLPLKQSGLKAPAYLNPLSKISLLLSDRHNTGQGFSPPQLLDCSLLGARAAVYTCFEHC</sequence>
<reference evidence="3" key="1">
    <citation type="journal article" date="2013" name="Nat. Genet.">
        <title>The duck genome and transcriptome provide insight into an avian influenza virus reservoir species.</title>
        <authorList>
            <person name="Huang Y."/>
            <person name="Li Y."/>
            <person name="Burt D.W."/>
            <person name="Chen H."/>
            <person name="Zhang Y."/>
            <person name="Qian W."/>
            <person name="Kim H."/>
            <person name="Gan S."/>
            <person name="Zhao Y."/>
            <person name="Li J."/>
            <person name="Yi K."/>
            <person name="Feng H."/>
            <person name="Zhu P."/>
            <person name="Li B."/>
            <person name="Liu Q."/>
            <person name="Fairley S."/>
            <person name="Magor K.E."/>
            <person name="Du Z."/>
            <person name="Hu X."/>
            <person name="Goodman L."/>
            <person name="Tafer H."/>
            <person name="Vignal A."/>
            <person name="Lee T."/>
            <person name="Kim K.W."/>
            <person name="Sheng Z."/>
            <person name="An Y."/>
            <person name="Searle S."/>
            <person name="Herrero J."/>
            <person name="Groenen M.A."/>
            <person name="Crooijmans R.P."/>
            <person name="Faraut T."/>
            <person name="Cai Q."/>
            <person name="Webster R.G."/>
            <person name="Aldridge J.R."/>
            <person name="Warren W.C."/>
            <person name="Bartschat S."/>
            <person name="Kehr S."/>
            <person name="Marz M."/>
            <person name="Stadler P.F."/>
            <person name="Smith J."/>
            <person name="Kraus R.H."/>
            <person name="Zhao Y."/>
            <person name="Ren L."/>
            <person name="Fei J."/>
            <person name="Morisson M."/>
            <person name="Kaiser P."/>
            <person name="Griffin D.K."/>
            <person name="Rao M."/>
            <person name="Pitel F."/>
            <person name="Wang J."/>
            <person name="Li N."/>
        </authorList>
    </citation>
    <scope>NUCLEOTIDE SEQUENCE [LARGE SCALE GENOMIC DNA]</scope>
</reference>
<evidence type="ECO:0000313" key="3">
    <source>
        <dbReference type="Proteomes" id="UP000296049"/>
    </source>
</evidence>
<feature type="region of interest" description="Disordered" evidence="1">
    <location>
        <begin position="1"/>
        <end position="36"/>
    </location>
</feature>
<gene>
    <name evidence="2" type="ORF">Anapl_13676</name>
</gene>
<keyword evidence="3" id="KW-1185">Reference proteome</keyword>
<name>R0KZG6_ANAPL</name>
<dbReference type="AlphaFoldDB" id="R0KZG6"/>
<dbReference type="Proteomes" id="UP000296049">
    <property type="component" value="Unassembled WGS sequence"/>
</dbReference>
<accession>R0KZG6</accession>
<organism evidence="2 3">
    <name type="scientific">Anas platyrhynchos</name>
    <name type="common">Mallard</name>
    <name type="synonym">Anas boschas</name>
    <dbReference type="NCBI Taxonomy" id="8839"/>
    <lineage>
        <taxon>Eukaryota</taxon>
        <taxon>Metazoa</taxon>
        <taxon>Chordata</taxon>
        <taxon>Craniata</taxon>
        <taxon>Vertebrata</taxon>
        <taxon>Euteleostomi</taxon>
        <taxon>Archelosauria</taxon>
        <taxon>Archosauria</taxon>
        <taxon>Dinosauria</taxon>
        <taxon>Saurischia</taxon>
        <taxon>Theropoda</taxon>
        <taxon>Coelurosauria</taxon>
        <taxon>Aves</taxon>
        <taxon>Neognathae</taxon>
        <taxon>Galloanserae</taxon>
        <taxon>Anseriformes</taxon>
        <taxon>Anatidae</taxon>
        <taxon>Anatinae</taxon>
        <taxon>Anas</taxon>
    </lineage>
</organism>
<evidence type="ECO:0000313" key="2">
    <source>
        <dbReference type="EMBL" id="EOA98723.1"/>
    </source>
</evidence>
<evidence type="ECO:0000256" key="1">
    <source>
        <dbReference type="SAM" id="MobiDB-lite"/>
    </source>
</evidence>